<dbReference type="AlphaFoldDB" id="A0A2M7UDQ1"/>
<dbReference type="GO" id="GO:0008658">
    <property type="term" value="F:penicillin binding"/>
    <property type="evidence" value="ECO:0007669"/>
    <property type="project" value="InterPro"/>
</dbReference>
<reference evidence="5" key="1">
    <citation type="submission" date="2017-09" db="EMBL/GenBank/DDBJ databases">
        <title>Depth-based differentiation of microbial function through sediment-hosted aquifers and enrichment of novel symbionts in the deep terrestrial subsurface.</title>
        <authorList>
            <person name="Probst A.J."/>
            <person name="Ladd B."/>
            <person name="Jarett J.K."/>
            <person name="Geller-Mcgrath D.E."/>
            <person name="Sieber C.M.K."/>
            <person name="Emerson J.B."/>
            <person name="Anantharaman K."/>
            <person name="Thomas B.C."/>
            <person name="Malmstrom R."/>
            <person name="Stieglmeier M."/>
            <person name="Klingl A."/>
            <person name="Woyke T."/>
            <person name="Ryan C.M."/>
            <person name="Banfield J.F."/>
        </authorList>
    </citation>
    <scope>NUCLEOTIDE SEQUENCE [LARGE SCALE GENOMIC DNA]</scope>
</reference>
<dbReference type="EMBL" id="PFOH01000045">
    <property type="protein sequence ID" value="PIZ69299.1"/>
    <property type="molecule type" value="Genomic_DNA"/>
</dbReference>
<dbReference type="PANTHER" id="PTHR30627">
    <property type="entry name" value="PEPTIDOGLYCAN D,D-TRANSPEPTIDASE"/>
    <property type="match status" value="1"/>
</dbReference>
<dbReference type="InterPro" id="IPR001460">
    <property type="entry name" value="PCN-bd_Tpept"/>
</dbReference>
<organism evidence="4 5">
    <name type="scientific">Candidatus Portnoybacteria bacterium CG_4_10_14_0_2_um_filter_43_36</name>
    <dbReference type="NCBI Taxonomy" id="1974798"/>
    <lineage>
        <taxon>Bacteria</taxon>
        <taxon>Candidatus Portnoyibacteriota</taxon>
    </lineage>
</organism>
<protein>
    <recommendedName>
        <fullName evidence="3">Penicillin-binding protein transpeptidase domain-containing protein</fullName>
    </recommendedName>
</protein>
<evidence type="ECO:0000256" key="1">
    <source>
        <dbReference type="ARBA" id="ARBA00004370"/>
    </source>
</evidence>
<evidence type="ECO:0000313" key="5">
    <source>
        <dbReference type="Proteomes" id="UP000231688"/>
    </source>
</evidence>
<evidence type="ECO:0000313" key="4">
    <source>
        <dbReference type="EMBL" id="PIZ69299.1"/>
    </source>
</evidence>
<dbReference type="Gene3D" id="3.30.450.330">
    <property type="match status" value="1"/>
</dbReference>
<dbReference type="InterPro" id="IPR050515">
    <property type="entry name" value="Beta-lactam/transpept"/>
</dbReference>
<evidence type="ECO:0000256" key="2">
    <source>
        <dbReference type="ARBA" id="ARBA00023136"/>
    </source>
</evidence>
<dbReference type="SUPFAM" id="SSF56601">
    <property type="entry name" value="beta-lactamase/transpeptidase-like"/>
    <property type="match status" value="1"/>
</dbReference>
<name>A0A2M7UDQ1_9BACT</name>
<accession>A0A2M7UDQ1</accession>
<dbReference type="Proteomes" id="UP000231688">
    <property type="component" value="Unassembled WGS sequence"/>
</dbReference>
<dbReference type="GO" id="GO:0071555">
    <property type="term" value="P:cell wall organization"/>
    <property type="evidence" value="ECO:0007669"/>
    <property type="project" value="TreeGrafter"/>
</dbReference>
<keyword evidence="2" id="KW-0472">Membrane</keyword>
<dbReference type="PANTHER" id="PTHR30627:SF1">
    <property type="entry name" value="PEPTIDOGLYCAN D,D-TRANSPEPTIDASE FTSI"/>
    <property type="match status" value="1"/>
</dbReference>
<dbReference type="GO" id="GO:0005886">
    <property type="term" value="C:plasma membrane"/>
    <property type="evidence" value="ECO:0007669"/>
    <property type="project" value="TreeGrafter"/>
</dbReference>
<evidence type="ECO:0000259" key="3">
    <source>
        <dbReference type="Pfam" id="PF00905"/>
    </source>
</evidence>
<feature type="non-terminal residue" evidence="4">
    <location>
        <position position="1"/>
    </location>
</feature>
<sequence>QATSGDIIAMNPKTGAILAMASRPVFNPNEYKKEKNTDVFLNPGIQKVYELGSIFKPITMAIGLDTGKVRPETTYYDEGRIQIKGSFIGNADGKSYGEQTMMQVLEKSINTGAVFVQQTAGESAFQDYVQKFGFGQPTGVDLVGEVGGDISNLFSGREINLATISFGQGIAVTPLEMINAIAAVANEGKLMRPYLVEKKIWPDGKKEVVQPKEIRRVISSETAGKLTKMLVSVVDNGHAKSAKVSGYSIAGKTGTAQVPDPEKGGYSEGTIHSFVGFAPAFNPEFVILIKMDQPQGIRFAESSVVPVFKKLASYLFGYLEIPPQ</sequence>
<dbReference type="InterPro" id="IPR012338">
    <property type="entry name" value="Beta-lactam/transpept-like"/>
</dbReference>
<proteinExistence type="predicted"/>
<comment type="subcellular location">
    <subcellularLocation>
        <location evidence="1">Membrane</location>
    </subcellularLocation>
</comment>
<dbReference type="Gene3D" id="3.40.710.10">
    <property type="entry name" value="DD-peptidase/beta-lactamase superfamily"/>
    <property type="match status" value="1"/>
</dbReference>
<dbReference type="Pfam" id="PF00905">
    <property type="entry name" value="Transpeptidase"/>
    <property type="match status" value="1"/>
</dbReference>
<comment type="caution">
    <text evidence="4">The sequence shown here is derived from an EMBL/GenBank/DDBJ whole genome shotgun (WGS) entry which is preliminary data.</text>
</comment>
<gene>
    <name evidence="4" type="ORF">COY10_01665</name>
</gene>
<feature type="domain" description="Penicillin-binding protein transpeptidase" evidence="3">
    <location>
        <begin position="7"/>
        <end position="311"/>
    </location>
</feature>